<name>A0AAF0JN95_9EURY</name>
<sequence length="74" mass="8468">MAFLWWILVIVPMIGILELILYVILRESSGNKITKGKTSIDILKGEVCKKGEHKRAVPDDKWRAEKVISYLISL</sequence>
<reference evidence="2" key="1">
    <citation type="submission" date="2022-01" db="EMBL/GenBank/DDBJ databases">
        <title>Complete genome of Methanomicrobium antiquum DSM 21220.</title>
        <authorList>
            <person name="Chen S.-C."/>
            <person name="You Y.-T."/>
            <person name="Zhou Y.-Z."/>
            <person name="Lai M.-C."/>
        </authorList>
    </citation>
    <scope>NUCLEOTIDE SEQUENCE</scope>
    <source>
        <strain evidence="2">DSM 21220</strain>
    </source>
</reference>
<keyword evidence="1" id="KW-1133">Transmembrane helix</keyword>
<organism evidence="2 3">
    <name type="scientific">Methanomicrobium antiquum</name>
    <dbReference type="NCBI Taxonomy" id="487686"/>
    <lineage>
        <taxon>Archaea</taxon>
        <taxon>Methanobacteriati</taxon>
        <taxon>Methanobacteriota</taxon>
        <taxon>Stenosarchaea group</taxon>
        <taxon>Methanomicrobia</taxon>
        <taxon>Methanomicrobiales</taxon>
        <taxon>Methanomicrobiaceae</taxon>
        <taxon>Methanomicrobium</taxon>
    </lineage>
</organism>
<keyword evidence="1" id="KW-0472">Membrane</keyword>
<keyword evidence="3" id="KW-1185">Reference proteome</keyword>
<evidence type="ECO:0000256" key="1">
    <source>
        <dbReference type="SAM" id="Phobius"/>
    </source>
</evidence>
<feature type="transmembrane region" description="Helical" evidence="1">
    <location>
        <begin position="6"/>
        <end position="25"/>
    </location>
</feature>
<gene>
    <name evidence="2" type="ORF">L1994_02050</name>
</gene>
<dbReference type="KEGG" id="manq:L1994_02050"/>
<dbReference type="Proteomes" id="UP001218895">
    <property type="component" value="Chromosome"/>
</dbReference>
<proteinExistence type="predicted"/>
<dbReference type="RefSeq" id="WP_278100035.1">
    <property type="nucleotide sequence ID" value="NZ_CP091092.1"/>
</dbReference>
<evidence type="ECO:0000313" key="2">
    <source>
        <dbReference type="EMBL" id="WFN37196.1"/>
    </source>
</evidence>
<dbReference type="EMBL" id="CP091092">
    <property type="protein sequence ID" value="WFN37196.1"/>
    <property type="molecule type" value="Genomic_DNA"/>
</dbReference>
<dbReference type="GeneID" id="79949139"/>
<evidence type="ECO:0000313" key="3">
    <source>
        <dbReference type="Proteomes" id="UP001218895"/>
    </source>
</evidence>
<dbReference type="AlphaFoldDB" id="A0AAF0JN95"/>
<accession>A0AAF0JN95</accession>
<protein>
    <submittedName>
        <fullName evidence="2">Uncharacterized protein</fullName>
    </submittedName>
</protein>
<keyword evidence="1" id="KW-0812">Transmembrane</keyword>